<proteinExistence type="predicted"/>
<comment type="caution">
    <text evidence="1">The sequence shown here is derived from an EMBL/GenBank/DDBJ whole genome shotgun (WGS) entry which is preliminary data.</text>
</comment>
<name>A0A9P0QUS2_9ASCO</name>
<accession>A0A9P0QUS2</accession>
<protein>
    <submittedName>
        <fullName evidence="1">Uncharacterized protein</fullName>
    </submittedName>
</protein>
<organism evidence="1 2">
    <name type="scientific">[Candida] railenensis</name>
    <dbReference type="NCBI Taxonomy" id="45579"/>
    <lineage>
        <taxon>Eukaryota</taxon>
        <taxon>Fungi</taxon>
        <taxon>Dikarya</taxon>
        <taxon>Ascomycota</taxon>
        <taxon>Saccharomycotina</taxon>
        <taxon>Pichiomycetes</taxon>
        <taxon>Debaryomycetaceae</taxon>
        <taxon>Kurtzmaniella</taxon>
    </lineage>
</organism>
<gene>
    <name evidence="1" type="ORF">CLIB1423_20S00342</name>
</gene>
<dbReference type="Proteomes" id="UP000837801">
    <property type="component" value="Unassembled WGS sequence"/>
</dbReference>
<sequence length="116" mass="13691">MELANFQIGPNFSSRHCEQSKRSNSDASYLVFTAHTIAPVRFEPKSRRNWRCLKLSQIGTKWFQMRPMYQQKKYYSQDFCERSIVIFESAHNPVFEYASPEVVSYAKRNNQLKRAG</sequence>
<reference evidence="1" key="1">
    <citation type="submission" date="2022-03" db="EMBL/GenBank/DDBJ databases">
        <authorList>
            <person name="Legras J.-L."/>
            <person name="Devillers H."/>
            <person name="Grondin C."/>
        </authorList>
    </citation>
    <scope>NUCLEOTIDE SEQUENCE</scope>
    <source>
        <strain evidence="1">CLIB 1423</strain>
    </source>
</reference>
<dbReference type="EMBL" id="CAKXYY010000020">
    <property type="protein sequence ID" value="CAH2354939.1"/>
    <property type="molecule type" value="Genomic_DNA"/>
</dbReference>
<evidence type="ECO:0000313" key="2">
    <source>
        <dbReference type="Proteomes" id="UP000837801"/>
    </source>
</evidence>
<dbReference type="AlphaFoldDB" id="A0A9P0QUS2"/>
<evidence type="ECO:0000313" key="1">
    <source>
        <dbReference type="EMBL" id="CAH2354939.1"/>
    </source>
</evidence>
<keyword evidence="2" id="KW-1185">Reference proteome</keyword>